<evidence type="ECO:0000313" key="2">
    <source>
        <dbReference type="EMBL" id="KAA5420090.1"/>
    </source>
</evidence>
<dbReference type="Proteomes" id="UP000482653">
    <property type="component" value="Unassembled WGS sequence"/>
</dbReference>
<name>A0A642PNC4_9BACE</name>
<dbReference type="EMBL" id="VVYV01000096">
    <property type="protein sequence ID" value="KAA5411793.1"/>
    <property type="molecule type" value="Genomic_DNA"/>
</dbReference>
<sequence>MNYTSDFFLHKGDEGNFKYLKPEEDMNTPKDEMITAAIHCMVEQRKHEIWEVLYPLSIKYGFTLDSDYASIKLEPPCKYFPEEKCECKLPLDSVYSAFVKGDFLYVMCRGKVYFILDLESGVWRIYLPMHRPPRLKVLWWNIQETVKDLVWFARHWKGLK</sequence>
<reference evidence="3 4" key="1">
    <citation type="journal article" date="2019" name="Nat. Med.">
        <title>A library of human gut bacterial isolates paired with longitudinal multiomics data enables mechanistic microbiome research.</title>
        <authorList>
            <person name="Poyet M."/>
            <person name="Groussin M."/>
            <person name="Gibbons S.M."/>
            <person name="Avila-Pacheco J."/>
            <person name="Jiang X."/>
            <person name="Kearney S.M."/>
            <person name="Perrotta A.R."/>
            <person name="Berdy B."/>
            <person name="Zhao S."/>
            <person name="Lieberman T.D."/>
            <person name="Swanson P.K."/>
            <person name="Smith M."/>
            <person name="Roesemann S."/>
            <person name="Alexander J.E."/>
            <person name="Rich S.A."/>
            <person name="Livny J."/>
            <person name="Vlamakis H."/>
            <person name="Clish C."/>
            <person name="Bullock K."/>
            <person name="Deik A."/>
            <person name="Scott J."/>
            <person name="Pierce K.A."/>
            <person name="Xavier R.J."/>
            <person name="Alm E.J."/>
        </authorList>
    </citation>
    <scope>NUCLEOTIDE SEQUENCE [LARGE SCALE GENOMIC DNA]</scope>
    <source>
        <strain evidence="1 3">BIOML-A6</strain>
        <strain evidence="2 4">BIOML-A8</strain>
    </source>
</reference>
<dbReference type="AlphaFoldDB" id="A0A642PNC4"/>
<dbReference type="Proteomes" id="UP000448877">
    <property type="component" value="Unassembled WGS sequence"/>
</dbReference>
<accession>A0A642PNC4</accession>
<gene>
    <name evidence="1" type="ORF">F2Y81_28050</name>
    <name evidence="2" type="ORF">F2Y87_09100</name>
</gene>
<dbReference type="EMBL" id="VVYX01000009">
    <property type="protein sequence ID" value="KAA5420090.1"/>
    <property type="molecule type" value="Genomic_DNA"/>
</dbReference>
<evidence type="ECO:0000313" key="1">
    <source>
        <dbReference type="EMBL" id="KAA5411793.1"/>
    </source>
</evidence>
<organism evidence="1 3">
    <name type="scientific">Bacteroides cellulosilyticus</name>
    <dbReference type="NCBI Taxonomy" id="246787"/>
    <lineage>
        <taxon>Bacteria</taxon>
        <taxon>Pseudomonadati</taxon>
        <taxon>Bacteroidota</taxon>
        <taxon>Bacteroidia</taxon>
        <taxon>Bacteroidales</taxon>
        <taxon>Bacteroidaceae</taxon>
        <taxon>Bacteroides</taxon>
    </lineage>
</organism>
<evidence type="ECO:0000313" key="4">
    <source>
        <dbReference type="Proteomes" id="UP000482653"/>
    </source>
</evidence>
<evidence type="ECO:0000313" key="3">
    <source>
        <dbReference type="Proteomes" id="UP000448877"/>
    </source>
</evidence>
<protein>
    <submittedName>
        <fullName evidence="1">Uncharacterized protein</fullName>
    </submittedName>
</protein>
<comment type="caution">
    <text evidence="1">The sequence shown here is derived from an EMBL/GenBank/DDBJ whole genome shotgun (WGS) entry which is preliminary data.</text>
</comment>
<proteinExistence type="predicted"/>